<proteinExistence type="predicted"/>
<evidence type="ECO:0000313" key="2">
    <source>
        <dbReference type="EMBL" id="EMC97948.1"/>
    </source>
</evidence>
<feature type="region of interest" description="Disordered" evidence="1">
    <location>
        <begin position="127"/>
        <end position="154"/>
    </location>
</feature>
<keyword evidence="3" id="KW-1185">Reference proteome</keyword>
<gene>
    <name evidence="2" type="ORF">BAUCODRAFT_120865</name>
</gene>
<dbReference type="AlphaFoldDB" id="M2N1Z3"/>
<evidence type="ECO:0000313" key="3">
    <source>
        <dbReference type="Proteomes" id="UP000011761"/>
    </source>
</evidence>
<dbReference type="Proteomes" id="UP000011761">
    <property type="component" value="Unassembled WGS sequence"/>
</dbReference>
<dbReference type="HOGENOM" id="CLU_1594217_0_0_1"/>
<reference evidence="2 3" key="1">
    <citation type="journal article" date="2012" name="PLoS Pathog.">
        <title>Diverse lifestyles and strategies of plant pathogenesis encoded in the genomes of eighteen Dothideomycetes fungi.</title>
        <authorList>
            <person name="Ohm R.A."/>
            <person name="Feau N."/>
            <person name="Henrissat B."/>
            <person name="Schoch C.L."/>
            <person name="Horwitz B.A."/>
            <person name="Barry K.W."/>
            <person name="Condon B.J."/>
            <person name="Copeland A.C."/>
            <person name="Dhillon B."/>
            <person name="Glaser F."/>
            <person name="Hesse C.N."/>
            <person name="Kosti I."/>
            <person name="LaButti K."/>
            <person name="Lindquist E.A."/>
            <person name="Lucas S."/>
            <person name="Salamov A.A."/>
            <person name="Bradshaw R.E."/>
            <person name="Ciuffetti L."/>
            <person name="Hamelin R.C."/>
            <person name="Kema G.H.J."/>
            <person name="Lawrence C."/>
            <person name="Scott J.A."/>
            <person name="Spatafora J.W."/>
            <person name="Turgeon B.G."/>
            <person name="de Wit P.J.G.M."/>
            <person name="Zhong S."/>
            <person name="Goodwin S.B."/>
            <person name="Grigoriev I.V."/>
        </authorList>
    </citation>
    <scope>NUCLEOTIDE SEQUENCE [LARGE SCALE GENOMIC DNA]</scope>
    <source>
        <strain evidence="2 3">UAMH 10762</strain>
    </source>
</reference>
<evidence type="ECO:0000256" key="1">
    <source>
        <dbReference type="SAM" id="MobiDB-lite"/>
    </source>
</evidence>
<dbReference type="EMBL" id="KB445553">
    <property type="protein sequence ID" value="EMC97948.1"/>
    <property type="molecule type" value="Genomic_DNA"/>
</dbReference>
<accession>M2N1Z3</accession>
<sequence length="167" mass="18425">MASSFRLGLSYKSEDTVRPADTIEDRSRKIETGPTQYAGILDPPQVVMGIATRSIAPLAAFANGSNADWMGFTMPLLANTLRRLRAGQSKNMRIRLRTATLTYQNVSTKHRPRHGQLCTAARLPQLRENQQPRTEAALDVPRSPAPQHTDDFVFPSGVGHTVKVGRC</sequence>
<organism evidence="2 3">
    <name type="scientific">Baudoinia panamericana (strain UAMH 10762)</name>
    <name type="common">Angels' share fungus</name>
    <name type="synonym">Baudoinia compniacensis (strain UAMH 10762)</name>
    <dbReference type="NCBI Taxonomy" id="717646"/>
    <lineage>
        <taxon>Eukaryota</taxon>
        <taxon>Fungi</taxon>
        <taxon>Dikarya</taxon>
        <taxon>Ascomycota</taxon>
        <taxon>Pezizomycotina</taxon>
        <taxon>Dothideomycetes</taxon>
        <taxon>Dothideomycetidae</taxon>
        <taxon>Mycosphaerellales</taxon>
        <taxon>Teratosphaeriaceae</taxon>
        <taxon>Baudoinia</taxon>
    </lineage>
</organism>
<name>M2N1Z3_BAUPA</name>
<dbReference type="RefSeq" id="XP_007674814.1">
    <property type="nucleotide sequence ID" value="XM_007676624.1"/>
</dbReference>
<protein>
    <submittedName>
        <fullName evidence="2">Uncharacterized protein</fullName>
    </submittedName>
</protein>
<dbReference type="KEGG" id="bcom:BAUCODRAFT_120865"/>
<dbReference type="GeneID" id="19107544"/>